<accession>A0A9N9L5V8</accession>
<keyword evidence="3" id="KW-1185">Reference proteome</keyword>
<sequence length="122" mass="13392">MQFSTILIALMAAAPFIAASPTPEEPVVKGLESRDLHTRLICYTYRKSIKLGESTANTEDAATIAACNAYRRRNTGNKKWDKCPDCTVIQLNEIKACQSKNGHLGGDEFNYYCKKNGANTSG</sequence>
<feature type="chain" id="PRO_5040115480" evidence="1">
    <location>
        <begin position="20"/>
        <end position="122"/>
    </location>
</feature>
<protein>
    <submittedName>
        <fullName evidence="2">Uncharacterized protein</fullName>
    </submittedName>
</protein>
<dbReference type="Proteomes" id="UP000696280">
    <property type="component" value="Unassembled WGS sequence"/>
</dbReference>
<evidence type="ECO:0000313" key="2">
    <source>
        <dbReference type="EMBL" id="CAG8958305.1"/>
    </source>
</evidence>
<dbReference type="OrthoDB" id="3489571at2759"/>
<gene>
    <name evidence="2" type="ORF">HYFRA_00000660</name>
</gene>
<evidence type="ECO:0000313" key="3">
    <source>
        <dbReference type="Proteomes" id="UP000696280"/>
    </source>
</evidence>
<feature type="signal peptide" evidence="1">
    <location>
        <begin position="1"/>
        <end position="19"/>
    </location>
</feature>
<name>A0A9N9L5V8_9HELO</name>
<proteinExistence type="predicted"/>
<dbReference type="EMBL" id="CAJVRL010000081">
    <property type="protein sequence ID" value="CAG8958305.1"/>
    <property type="molecule type" value="Genomic_DNA"/>
</dbReference>
<evidence type="ECO:0000256" key="1">
    <source>
        <dbReference type="SAM" id="SignalP"/>
    </source>
</evidence>
<comment type="caution">
    <text evidence="2">The sequence shown here is derived from an EMBL/GenBank/DDBJ whole genome shotgun (WGS) entry which is preliminary data.</text>
</comment>
<organism evidence="2 3">
    <name type="scientific">Hymenoscyphus fraxineus</name>
    <dbReference type="NCBI Taxonomy" id="746836"/>
    <lineage>
        <taxon>Eukaryota</taxon>
        <taxon>Fungi</taxon>
        <taxon>Dikarya</taxon>
        <taxon>Ascomycota</taxon>
        <taxon>Pezizomycotina</taxon>
        <taxon>Leotiomycetes</taxon>
        <taxon>Helotiales</taxon>
        <taxon>Helotiaceae</taxon>
        <taxon>Hymenoscyphus</taxon>
    </lineage>
</organism>
<reference evidence="2" key="1">
    <citation type="submission" date="2021-07" db="EMBL/GenBank/DDBJ databases">
        <authorList>
            <person name="Durling M."/>
        </authorList>
    </citation>
    <scope>NUCLEOTIDE SEQUENCE</scope>
</reference>
<dbReference type="AlphaFoldDB" id="A0A9N9L5V8"/>
<keyword evidence="1" id="KW-0732">Signal</keyword>